<gene>
    <name evidence="1" type="ORF">ACFPFX_34925</name>
</gene>
<keyword evidence="2" id="KW-1185">Reference proteome</keyword>
<organism evidence="1 2">
    <name type="scientific">Streptomyces mauvecolor</name>
    <dbReference type="NCBI Taxonomy" id="58345"/>
    <lineage>
        <taxon>Bacteria</taxon>
        <taxon>Bacillati</taxon>
        <taxon>Actinomycetota</taxon>
        <taxon>Actinomycetes</taxon>
        <taxon>Kitasatosporales</taxon>
        <taxon>Streptomycetaceae</taxon>
        <taxon>Streptomyces</taxon>
    </lineage>
</organism>
<accession>A0ABV9UWC0</accession>
<comment type="caution">
    <text evidence="1">The sequence shown here is derived from an EMBL/GenBank/DDBJ whole genome shotgun (WGS) entry which is preliminary data.</text>
</comment>
<proteinExistence type="predicted"/>
<reference evidence="2" key="1">
    <citation type="journal article" date="2019" name="Int. J. Syst. Evol. Microbiol.">
        <title>The Global Catalogue of Microorganisms (GCM) 10K type strain sequencing project: providing services to taxonomists for standard genome sequencing and annotation.</title>
        <authorList>
            <consortium name="The Broad Institute Genomics Platform"/>
            <consortium name="The Broad Institute Genome Sequencing Center for Infectious Disease"/>
            <person name="Wu L."/>
            <person name="Ma J."/>
        </authorList>
    </citation>
    <scope>NUCLEOTIDE SEQUENCE [LARGE SCALE GENOMIC DNA]</scope>
    <source>
        <strain evidence="2">CCM 7224</strain>
    </source>
</reference>
<name>A0ABV9UWC0_9ACTN</name>
<dbReference type="RefSeq" id="WP_344380716.1">
    <property type="nucleotide sequence ID" value="NZ_BAAASQ010000053.1"/>
</dbReference>
<dbReference type="Proteomes" id="UP001595834">
    <property type="component" value="Unassembled WGS sequence"/>
</dbReference>
<evidence type="ECO:0000313" key="1">
    <source>
        <dbReference type="EMBL" id="MFC4961495.1"/>
    </source>
</evidence>
<dbReference type="EMBL" id="JBHSIZ010000049">
    <property type="protein sequence ID" value="MFC4961495.1"/>
    <property type="molecule type" value="Genomic_DNA"/>
</dbReference>
<evidence type="ECO:0000313" key="2">
    <source>
        <dbReference type="Proteomes" id="UP001595834"/>
    </source>
</evidence>
<sequence>MGGVQELLAQLPQGSGEFGGAVQGGVGAEVQQVLGDVQGAVDGARAVARWGDAVGQGTG</sequence>
<protein>
    <submittedName>
        <fullName evidence="1">Uncharacterized protein</fullName>
    </submittedName>
</protein>